<dbReference type="SUPFAM" id="SSF159468">
    <property type="entry name" value="AtpF-like"/>
    <property type="match status" value="1"/>
</dbReference>
<dbReference type="AlphaFoldDB" id="A0A975S846"/>
<gene>
    <name evidence="1" type="ORF">KG104_07665</name>
</gene>
<reference evidence="1" key="1">
    <citation type="submission" date="2021-06" db="EMBL/GenBank/DDBJ databases">
        <title>Novel species in genus Arthrobacter.</title>
        <authorList>
            <person name="Zhang G."/>
        </authorList>
    </citation>
    <scope>NUCLEOTIDE SEQUENCE</scope>
    <source>
        <strain evidence="1">Zg-ZUI122</strain>
    </source>
</reference>
<evidence type="ECO:0000313" key="2">
    <source>
        <dbReference type="Proteomes" id="UP000680588"/>
    </source>
</evidence>
<protein>
    <submittedName>
        <fullName evidence="1">Uncharacterized protein</fullName>
    </submittedName>
</protein>
<proteinExistence type="predicted"/>
<evidence type="ECO:0000313" key="1">
    <source>
        <dbReference type="EMBL" id="QWQ37587.1"/>
    </source>
</evidence>
<dbReference type="InterPro" id="IPR036906">
    <property type="entry name" value="ATPase_V1_fsu_sf"/>
</dbReference>
<dbReference type="RefSeq" id="WP_207346633.1">
    <property type="nucleotide sequence ID" value="NZ_CP076456.1"/>
</dbReference>
<dbReference type="KEGG" id="asun:KG104_07665"/>
<sequence length="76" mass="7702">MNDSGTVAALGEPALLQGFRLAGAVLYPATGDAEVKAAWSRLPDTVSAVILTPGAARILAEQINEPASPLTAVMPS</sequence>
<keyword evidence="2" id="KW-1185">Reference proteome</keyword>
<dbReference type="EMBL" id="CP076456">
    <property type="protein sequence ID" value="QWQ37587.1"/>
    <property type="molecule type" value="Genomic_DNA"/>
</dbReference>
<accession>A0A975S846</accession>
<name>A0A975S846_9MICC</name>
<dbReference type="Proteomes" id="UP000680588">
    <property type="component" value="Chromosome"/>
</dbReference>
<dbReference type="GO" id="GO:0034220">
    <property type="term" value="P:monoatomic ion transmembrane transport"/>
    <property type="evidence" value="ECO:0007669"/>
    <property type="project" value="InterPro"/>
</dbReference>
<organism evidence="1 2">
    <name type="scientific">Arthrobacter sunyaminii</name>
    <dbReference type="NCBI Taxonomy" id="2816859"/>
    <lineage>
        <taxon>Bacteria</taxon>
        <taxon>Bacillati</taxon>
        <taxon>Actinomycetota</taxon>
        <taxon>Actinomycetes</taxon>
        <taxon>Micrococcales</taxon>
        <taxon>Micrococcaceae</taxon>
        <taxon>Arthrobacter</taxon>
    </lineage>
</organism>